<dbReference type="EMBL" id="JAAXQQ010000002">
    <property type="protein sequence ID" value="MBY3063052.1"/>
    <property type="molecule type" value="Genomic_DNA"/>
</dbReference>
<dbReference type="PROSITE" id="PS51318">
    <property type="entry name" value="TAT"/>
    <property type="match status" value="1"/>
</dbReference>
<evidence type="ECO:0000313" key="3">
    <source>
        <dbReference type="Proteomes" id="UP000758022"/>
    </source>
</evidence>
<dbReference type="SUPFAM" id="SSF53649">
    <property type="entry name" value="Alkaline phosphatase-like"/>
    <property type="match status" value="1"/>
</dbReference>
<protein>
    <submittedName>
        <fullName evidence="2">Arylsulfatase</fullName>
    </submittedName>
</protein>
<dbReference type="InterPro" id="IPR000917">
    <property type="entry name" value="Sulfatase_N"/>
</dbReference>
<comment type="caution">
    <text evidence="2">The sequence shown here is derived from an EMBL/GenBank/DDBJ whole genome shotgun (WGS) entry which is preliminary data.</text>
</comment>
<dbReference type="Gene3D" id="3.30.1120.10">
    <property type="match status" value="1"/>
</dbReference>
<sequence>MSDKTGKTELNSTRRQILLGGGSAIALAAFCPVASIPALAQAGAKKPNILVIFGDDIGWWNTSAYNRGQMGYQTPNIDRIADEGAIFTDLYAQQSCTAGRAAFITGQSCFRTGLLKVGLPGAKEGLSEKDPTIAELLKPQGYVTGQFGKNHLGDRNEFLPTVHGFDEFFGNLYHLNAEEEPENPDYPKDPQFRATFGPRGVLKCKASETDDPTEDPRFGRVGKQTIEDTGPLTRKRMETVDEEFLGAAKGFIDRSAKAEKPFFCWFNATRMHIYTHLKAESKGKTGLGIVADGMAEFDGMVGQLLDQLDELGIAENTIVVWTTDNGAEVFSWPDGGTTPFHGEKNTNWEGGYRVPGMVRWPGIVKPGTEINEIVSHEDWLPTLVAAAGEPDIAAKLLAGYEAAGKTFNVHLDGYNQRNLFDGTGPGARKEYFYWTDEGNLAGLRYDRWKLVFMEQRAEGLDVWQDPLITLRFPKLIDLRADPFEIAQHAAGDYARWRVEHAFALVPAQAFVAKHLQTYVKYPPRQAPGSFSLDHVLEKLQQGGGQ</sequence>
<dbReference type="Gene3D" id="3.40.720.10">
    <property type="entry name" value="Alkaline Phosphatase, subunit A"/>
    <property type="match status" value="1"/>
</dbReference>
<proteinExistence type="predicted"/>
<dbReference type="InterPro" id="IPR006311">
    <property type="entry name" value="TAT_signal"/>
</dbReference>
<evidence type="ECO:0000313" key="2">
    <source>
        <dbReference type="EMBL" id="MBY3063052.1"/>
    </source>
</evidence>
<dbReference type="CDD" id="cd16142">
    <property type="entry name" value="ARS_like"/>
    <property type="match status" value="1"/>
</dbReference>
<gene>
    <name evidence="2" type="ORF">HFO74_06280</name>
</gene>
<accession>A0AB35F9L1</accession>
<organism evidence="2 3">
    <name type="scientific">Rhizobium laguerreae</name>
    <dbReference type="NCBI Taxonomy" id="1076926"/>
    <lineage>
        <taxon>Bacteria</taxon>
        <taxon>Pseudomonadati</taxon>
        <taxon>Pseudomonadota</taxon>
        <taxon>Alphaproteobacteria</taxon>
        <taxon>Hyphomicrobiales</taxon>
        <taxon>Rhizobiaceae</taxon>
        <taxon>Rhizobium/Agrobacterium group</taxon>
        <taxon>Rhizobium</taxon>
    </lineage>
</organism>
<evidence type="ECO:0000259" key="1">
    <source>
        <dbReference type="Pfam" id="PF00884"/>
    </source>
</evidence>
<dbReference type="PANTHER" id="PTHR43751:SF2">
    <property type="entry name" value="SULFATASE N-TERMINAL DOMAIN-CONTAINING PROTEIN"/>
    <property type="match status" value="1"/>
</dbReference>
<dbReference type="AlphaFoldDB" id="A0AB35F9L1"/>
<dbReference type="RefSeq" id="WP_168256224.1">
    <property type="nucleotide sequence ID" value="NZ_JAAXQQ010000002.1"/>
</dbReference>
<dbReference type="InterPro" id="IPR052701">
    <property type="entry name" value="GAG_Ulvan_Degrading_Sulfatases"/>
</dbReference>
<name>A0AB35F9L1_9HYPH</name>
<dbReference type="Pfam" id="PF00884">
    <property type="entry name" value="Sulfatase"/>
    <property type="match status" value="1"/>
</dbReference>
<dbReference type="InterPro" id="IPR017850">
    <property type="entry name" value="Alkaline_phosphatase_core_sf"/>
</dbReference>
<reference evidence="2" key="1">
    <citation type="submission" date="2020-04" db="EMBL/GenBank/DDBJ databases">
        <title>Global-level population genomics supports evidence of horizontal gene transfer on evolution of Rhizobia in Lentils.</title>
        <authorList>
            <person name="Gai Y."/>
            <person name="Cook D."/>
            <person name="Riely B."/>
        </authorList>
    </citation>
    <scope>NUCLEOTIDE SEQUENCE</scope>
    <source>
        <strain evidence="2">TLR9</strain>
    </source>
</reference>
<feature type="domain" description="Sulfatase N-terminal" evidence="1">
    <location>
        <begin position="47"/>
        <end position="388"/>
    </location>
</feature>
<dbReference type="Proteomes" id="UP000758022">
    <property type="component" value="Unassembled WGS sequence"/>
</dbReference>
<dbReference type="PANTHER" id="PTHR43751">
    <property type="entry name" value="SULFATASE"/>
    <property type="match status" value="1"/>
</dbReference>